<organism evidence="1">
    <name type="scientific">marine sediment metagenome</name>
    <dbReference type="NCBI Taxonomy" id="412755"/>
    <lineage>
        <taxon>unclassified sequences</taxon>
        <taxon>metagenomes</taxon>
        <taxon>ecological metagenomes</taxon>
    </lineage>
</organism>
<reference evidence="1" key="1">
    <citation type="journal article" date="2015" name="Nature">
        <title>Complex archaea that bridge the gap between prokaryotes and eukaryotes.</title>
        <authorList>
            <person name="Spang A."/>
            <person name="Saw J.H."/>
            <person name="Jorgensen S.L."/>
            <person name="Zaremba-Niedzwiedzka K."/>
            <person name="Martijn J."/>
            <person name="Lind A.E."/>
            <person name="van Eijk R."/>
            <person name="Schleper C."/>
            <person name="Guy L."/>
            <person name="Ettema T.J."/>
        </authorList>
    </citation>
    <scope>NUCLEOTIDE SEQUENCE</scope>
</reference>
<name>A0A0F8Y2F4_9ZZZZ</name>
<protein>
    <submittedName>
        <fullName evidence="1">Uncharacterized protein</fullName>
    </submittedName>
</protein>
<proteinExistence type="predicted"/>
<accession>A0A0F8Y2F4</accession>
<evidence type="ECO:0000313" key="1">
    <source>
        <dbReference type="EMBL" id="KKK75572.1"/>
    </source>
</evidence>
<sequence>MLENTLAPIADQMCNDPDFKEKVTLDVELRTNFMNGGGCDHDYTESEVISKKHNLPVDPNQEKNYQDDLEMRFQQHKQKSLEPVEAKPELKSTLEVIDECISKLMSKN</sequence>
<dbReference type="EMBL" id="LAZR01055804">
    <property type="protein sequence ID" value="KKK75572.1"/>
    <property type="molecule type" value="Genomic_DNA"/>
</dbReference>
<comment type="caution">
    <text evidence="1">The sequence shown here is derived from an EMBL/GenBank/DDBJ whole genome shotgun (WGS) entry which is preliminary data.</text>
</comment>
<dbReference type="AlphaFoldDB" id="A0A0F8Y2F4"/>
<gene>
    <name evidence="1" type="ORF">LCGC14_2872370</name>
</gene>